<accession>A0A922HZW8</accession>
<reference evidence="1" key="1">
    <citation type="submission" date="2013-05" db="EMBL/GenBank/DDBJ databases">
        <authorList>
            <person name="Yim A.K.Y."/>
            <person name="Chan T.F."/>
            <person name="Ji K.M."/>
            <person name="Liu X.Y."/>
            <person name="Zhou J.W."/>
            <person name="Li R.Q."/>
            <person name="Yang K.Y."/>
            <person name="Li J."/>
            <person name="Li M."/>
            <person name="Law P.T.W."/>
            <person name="Wu Y.L."/>
            <person name="Cai Z.L."/>
            <person name="Qin H."/>
            <person name="Bao Y."/>
            <person name="Leung R.K.K."/>
            <person name="Ng P.K.S."/>
            <person name="Zou J."/>
            <person name="Zhong X.J."/>
            <person name="Ran P.X."/>
            <person name="Zhong N.S."/>
            <person name="Liu Z.G."/>
            <person name="Tsui S.K.W."/>
        </authorList>
    </citation>
    <scope>NUCLEOTIDE SEQUENCE</scope>
    <source>
        <strain evidence="1">Derf</strain>
        <tissue evidence="1">Whole organism</tissue>
    </source>
</reference>
<sequence>MNGNQMDKWSSNYNDDDDILLNVGSPRPFKINQIDQSSFHRTIIKPNRRWANDDKKTMNQVRDD</sequence>
<dbReference type="Proteomes" id="UP000790347">
    <property type="component" value="Unassembled WGS sequence"/>
</dbReference>
<organism evidence="1 2">
    <name type="scientific">Dermatophagoides farinae</name>
    <name type="common">American house dust mite</name>
    <dbReference type="NCBI Taxonomy" id="6954"/>
    <lineage>
        <taxon>Eukaryota</taxon>
        <taxon>Metazoa</taxon>
        <taxon>Ecdysozoa</taxon>
        <taxon>Arthropoda</taxon>
        <taxon>Chelicerata</taxon>
        <taxon>Arachnida</taxon>
        <taxon>Acari</taxon>
        <taxon>Acariformes</taxon>
        <taxon>Sarcoptiformes</taxon>
        <taxon>Astigmata</taxon>
        <taxon>Psoroptidia</taxon>
        <taxon>Analgoidea</taxon>
        <taxon>Pyroglyphidae</taxon>
        <taxon>Dermatophagoidinae</taxon>
        <taxon>Dermatophagoides</taxon>
    </lineage>
</organism>
<keyword evidence="2" id="KW-1185">Reference proteome</keyword>
<dbReference type="AlphaFoldDB" id="A0A922HZW8"/>
<comment type="caution">
    <text evidence="1">The sequence shown here is derived from an EMBL/GenBank/DDBJ whole genome shotgun (WGS) entry which is preliminary data.</text>
</comment>
<reference evidence="1" key="2">
    <citation type="journal article" date="2022" name="Res Sq">
        <title>Comparative Genomics Reveals Insights into the Divergent Evolution of Astigmatic Mites and Household Pest Adaptations.</title>
        <authorList>
            <person name="Xiong Q."/>
            <person name="Wan A.T.-Y."/>
            <person name="Liu X.-Y."/>
            <person name="Fung C.S.-H."/>
            <person name="Xiao X."/>
            <person name="Malainual N."/>
            <person name="Hou J."/>
            <person name="Wang L."/>
            <person name="Wang M."/>
            <person name="Yang K."/>
            <person name="Cui Y."/>
            <person name="Leung E."/>
            <person name="Nong W."/>
            <person name="Shin S.-K."/>
            <person name="Au S."/>
            <person name="Jeong K.Y."/>
            <person name="Chew F.T."/>
            <person name="Hui J."/>
            <person name="Leung T.F."/>
            <person name="Tungtrongchitr A."/>
            <person name="Zhong N."/>
            <person name="Liu Z."/>
            <person name="Tsui S."/>
        </authorList>
    </citation>
    <scope>NUCLEOTIDE SEQUENCE</scope>
    <source>
        <strain evidence="1">Derf</strain>
        <tissue evidence="1">Whole organism</tissue>
    </source>
</reference>
<proteinExistence type="predicted"/>
<evidence type="ECO:0000313" key="1">
    <source>
        <dbReference type="EMBL" id="KAH9517581.1"/>
    </source>
</evidence>
<protein>
    <submittedName>
        <fullName evidence="1">Uncharacterized protein</fullName>
    </submittedName>
</protein>
<gene>
    <name evidence="1" type="ORF">DERF_008243</name>
</gene>
<dbReference type="EMBL" id="ASGP02000003">
    <property type="protein sequence ID" value="KAH9517581.1"/>
    <property type="molecule type" value="Genomic_DNA"/>
</dbReference>
<evidence type="ECO:0000313" key="2">
    <source>
        <dbReference type="Proteomes" id="UP000790347"/>
    </source>
</evidence>
<name>A0A922HZW8_DERFA</name>